<comment type="caution">
    <text evidence="2">The sequence shown here is derived from an EMBL/GenBank/DDBJ whole genome shotgun (WGS) entry which is preliminary data.</text>
</comment>
<evidence type="ECO:0000313" key="3">
    <source>
        <dbReference type="Proteomes" id="UP000267145"/>
    </source>
</evidence>
<evidence type="ECO:0000313" key="2">
    <source>
        <dbReference type="EMBL" id="RNJ52693.1"/>
    </source>
</evidence>
<feature type="compositionally biased region" description="Polar residues" evidence="1">
    <location>
        <begin position="288"/>
        <end position="298"/>
    </location>
</feature>
<gene>
    <name evidence="2" type="ORF">D7B24_003092</name>
</gene>
<dbReference type="AlphaFoldDB" id="A0A3M9XWS2"/>
<feature type="region of interest" description="Disordered" evidence="1">
    <location>
        <begin position="1"/>
        <end position="101"/>
    </location>
</feature>
<proteinExistence type="predicted"/>
<evidence type="ECO:0000256" key="1">
    <source>
        <dbReference type="SAM" id="MobiDB-lite"/>
    </source>
</evidence>
<keyword evidence="3" id="KW-1185">Reference proteome</keyword>
<name>A0A3M9XWS2_9PEZI</name>
<dbReference type="RefSeq" id="XP_028490851.1">
    <property type="nucleotide sequence ID" value="XM_028637286.1"/>
</dbReference>
<sequence length="488" mass="52985">MPAMPPTPFKLTTSSFQFRHRRQHDRQHHTTMAPPDRSRPGPLNSHPVFSPKKPLNRADKSLDSSSSSGSGSAPRSPTKAGSRFQEGSMNDRASAVPPLSFIGTEADFERRIRLDYPGRHGAASALAGSVQQQQQQQQSHNQHDQRPASAAGSFIGTSGKKGFWGGLKEKLSFSRDRNANGTKRPVSLDSKTTTPAGMAAFPGLDMGSDGKMPSREEITRNYEQLMQNGFFASHAIQSTRQPPPGAVPRVSAPSTSASVQPPLGASFASRMAAHQEQQQQQEQEQEQWPLSANASPSRGTKRNHSQDDDNDDTSSFKKLRKSASRIGNELPLHRLRPKRSHQGPVSSSTDMPPPPAPFGINTRRTFSSSSRRETNRLAKRQISKSAISNPVPADVSSRMSIDSGAPSFASSSDGHGGGSFAEAMRWSRPSSRSEDTAAAAGLRIRPDANRGIPVVPRIPDQFKSRPGSAFGEGAENRIPQPIQGRRRW</sequence>
<accession>A0A3M9XWS2</accession>
<organism evidence="2 3">
    <name type="scientific">Verticillium nonalfalfae</name>
    <dbReference type="NCBI Taxonomy" id="1051616"/>
    <lineage>
        <taxon>Eukaryota</taxon>
        <taxon>Fungi</taxon>
        <taxon>Dikarya</taxon>
        <taxon>Ascomycota</taxon>
        <taxon>Pezizomycotina</taxon>
        <taxon>Sordariomycetes</taxon>
        <taxon>Hypocreomycetidae</taxon>
        <taxon>Glomerellales</taxon>
        <taxon>Plectosphaerellaceae</taxon>
        <taxon>Verticillium</taxon>
    </lineage>
</organism>
<feature type="region of interest" description="Disordered" evidence="1">
    <location>
        <begin position="175"/>
        <end position="214"/>
    </location>
</feature>
<dbReference type="EMBL" id="RBVV01000182">
    <property type="protein sequence ID" value="RNJ52693.1"/>
    <property type="molecule type" value="Genomic_DNA"/>
</dbReference>
<feature type="region of interest" description="Disordered" evidence="1">
    <location>
        <begin position="237"/>
        <end position="488"/>
    </location>
</feature>
<protein>
    <submittedName>
        <fullName evidence="2">Uncharacterized protein</fullName>
    </submittedName>
</protein>
<reference evidence="2 3" key="1">
    <citation type="submission" date="2018-10" db="EMBL/GenBank/DDBJ databases">
        <title>Genome sequence of Verticillium nonalfalfae VnAa140.</title>
        <authorList>
            <person name="Stajich J.E."/>
            <person name="Kasson M.T."/>
        </authorList>
    </citation>
    <scope>NUCLEOTIDE SEQUENCE [LARGE SCALE GENOMIC DNA]</scope>
    <source>
        <strain evidence="2 3">VnAa140</strain>
    </source>
</reference>
<feature type="compositionally biased region" description="Basic residues" evidence="1">
    <location>
        <begin position="18"/>
        <end position="29"/>
    </location>
</feature>
<feature type="region of interest" description="Disordered" evidence="1">
    <location>
        <begin position="123"/>
        <end position="157"/>
    </location>
</feature>
<dbReference type="Proteomes" id="UP000267145">
    <property type="component" value="Unassembled WGS sequence"/>
</dbReference>
<dbReference type="GeneID" id="39606781"/>